<feature type="transmembrane region" description="Helical" evidence="1">
    <location>
        <begin position="30"/>
        <end position="51"/>
    </location>
</feature>
<evidence type="ECO:0000256" key="1">
    <source>
        <dbReference type="SAM" id="Phobius"/>
    </source>
</evidence>
<proteinExistence type="predicted"/>
<reference evidence="2 3" key="1">
    <citation type="submission" date="2021-03" db="EMBL/GenBank/DDBJ databases">
        <title>Genomic Encyclopedia of Type Strains, Phase IV (KMG-IV): sequencing the most valuable type-strain genomes for metagenomic binning, comparative biology and taxonomic classification.</title>
        <authorList>
            <person name="Goeker M."/>
        </authorList>
    </citation>
    <scope>NUCLEOTIDE SEQUENCE [LARGE SCALE GENOMIC DNA]</scope>
    <source>
        <strain evidence="2 3">DSM 40526</strain>
    </source>
</reference>
<keyword evidence="3" id="KW-1185">Reference proteome</keyword>
<dbReference type="Proteomes" id="UP001519310">
    <property type="component" value="Unassembled WGS sequence"/>
</dbReference>
<dbReference type="RefSeq" id="WP_189967261.1">
    <property type="nucleotide sequence ID" value="NZ_BMVL01000003.1"/>
</dbReference>
<accession>A0ABS4L5D7</accession>
<gene>
    <name evidence="2" type="ORF">J2Z77_003105</name>
</gene>
<dbReference type="EMBL" id="JAGGLQ010000004">
    <property type="protein sequence ID" value="MBP2037305.1"/>
    <property type="molecule type" value="Genomic_DNA"/>
</dbReference>
<sequence length="88" mass="9611">MPQAKEEGVAARPIGTVDRRRSRAGHLRTVLRRTNLLPAFLVLTGMTVALWLMGMPFLQALTISTGVKIAVALLELRRLPDPADEPPA</sequence>
<evidence type="ECO:0000313" key="2">
    <source>
        <dbReference type="EMBL" id="MBP2037305.1"/>
    </source>
</evidence>
<keyword evidence="1" id="KW-0472">Membrane</keyword>
<keyword evidence="1" id="KW-0812">Transmembrane</keyword>
<evidence type="ECO:0000313" key="3">
    <source>
        <dbReference type="Proteomes" id="UP001519310"/>
    </source>
</evidence>
<keyword evidence="1" id="KW-1133">Transmembrane helix</keyword>
<comment type="caution">
    <text evidence="2">The sequence shown here is derived from an EMBL/GenBank/DDBJ whole genome shotgun (WGS) entry which is preliminary data.</text>
</comment>
<organism evidence="2 3">
    <name type="scientific">Streptomyces avidinii</name>
    <dbReference type="NCBI Taxonomy" id="1895"/>
    <lineage>
        <taxon>Bacteria</taxon>
        <taxon>Bacillati</taxon>
        <taxon>Actinomycetota</taxon>
        <taxon>Actinomycetes</taxon>
        <taxon>Kitasatosporales</taxon>
        <taxon>Streptomycetaceae</taxon>
        <taxon>Streptomyces</taxon>
    </lineage>
</organism>
<protein>
    <submittedName>
        <fullName evidence="2">Uncharacterized protein</fullName>
    </submittedName>
</protein>
<name>A0ABS4L5D7_STRAV</name>